<dbReference type="SUPFAM" id="SSF51735">
    <property type="entry name" value="NAD(P)-binding Rossmann-fold domains"/>
    <property type="match status" value="1"/>
</dbReference>
<dbReference type="InterPro" id="IPR036291">
    <property type="entry name" value="NAD(P)-bd_dom_sf"/>
</dbReference>
<dbReference type="Proteomes" id="UP000655410">
    <property type="component" value="Unassembled WGS sequence"/>
</dbReference>
<evidence type="ECO:0000259" key="2">
    <source>
        <dbReference type="Pfam" id="PF14667"/>
    </source>
</evidence>
<evidence type="ECO:0000313" key="4">
    <source>
        <dbReference type="Proteomes" id="UP000655410"/>
    </source>
</evidence>
<organism evidence="3 4">
    <name type="scientific">Nocardioides phosphati</name>
    <dbReference type="NCBI Taxonomy" id="1867775"/>
    <lineage>
        <taxon>Bacteria</taxon>
        <taxon>Bacillati</taxon>
        <taxon>Actinomycetota</taxon>
        <taxon>Actinomycetes</taxon>
        <taxon>Propionibacteriales</taxon>
        <taxon>Nocardioidaceae</taxon>
        <taxon>Nocardioides</taxon>
    </lineage>
</organism>
<name>A0ABQ2NE69_9ACTN</name>
<dbReference type="Gene3D" id="2.60.120.10">
    <property type="entry name" value="Jelly Rolls"/>
    <property type="match status" value="1"/>
</dbReference>
<accession>A0ABQ2NE69</accession>
<dbReference type="Pfam" id="PF01370">
    <property type="entry name" value="Epimerase"/>
    <property type="match status" value="1"/>
</dbReference>
<dbReference type="SUPFAM" id="SSF51182">
    <property type="entry name" value="RmlC-like cupins"/>
    <property type="match status" value="1"/>
</dbReference>
<dbReference type="Pfam" id="PF14667">
    <property type="entry name" value="Polysacc_synt_C"/>
    <property type="match status" value="1"/>
</dbReference>
<dbReference type="InterPro" id="IPR050177">
    <property type="entry name" value="Lipid_A_modif_metabolic_enz"/>
</dbReference>
<evidence type="ECO:0000313" key="3">
    <source>
        <dbReference type="EMBL" id="GGO92518.1"/>
    </source>
</evidence>
<reference evidence="4" key="1">
    <citation type="journal article" date="2019" name="Int. J. Syst. Evol. Microbiol.">
        <title>The Global Catalogue of Microorganisms (GCM) 10K type strain sequencing project: providing services to taxonomists for standard genome sequencing and annotation.</title>
        <authorList>
            <consortium name="The Broad Institute Genomics Platform"/>
            <consortium name="The Broad Institute Genome Sequencing Center for Infectious Disease"/>
            <person name="Wu L."/>
            <person name="Ma J."/>
        </authorList>
    </citation>
    <scope>NUCLEOTIDE SEQUENCE [LARGE SCALE GENOMIC DNA]</scope>
    <source>
        <strain evidence="4">CGMCC 4.7371</strain>
    </source>
</reference>
<feature type="domain" description="Capsular polysaccharide assembling protein CapF C-terminal" evidence="2">
    <location>
        <begin position="247"/>
        <end position="358"/>
    </location>
</feature>
<keyword evidence="4" id="KW-1185">Reference proteome</keyword>
<dbReference type="InterPro" id="IPR014710">
    <property type="entry name" value="RmlC-like_jellyroll"/>
</dbReference>
<proteinExistence type="predicted"/>
<gene>
    <name evidence="3" type="primary">fnlB</name>
    <name evidence="3" type="ORF">GCM10011584_29110</name>
</gene>
<feature type="domain" description="NAD-dependent epimerase/dehydratase" evidence="1">
    <location>
        <begin position="3"/>
        <end position="181"/>
    </location>
</feature>
<dbReference type="InterPro" id="IPR011051">
    <property type="entry name" value="RmlC_Cupin_sf"/>
</dbReference>
<dbReference type="RefSeq" id="WP_188784741.1">
    <property type="nucleotide sequence ID" value="NZ_BMNI01000008.1"/>
</dbReference>
<dbReference type="InterPro" id="IPR001509">
    <property type="entry name" value="Epimerase_deHydtase"/>
</dbReference>
<comment type="caution">
    <text evidence="3">The sequence shown here is derived from an EMBL/GenBank/DDBJ whole genome shotgun (WGS) entry which is preliminary data.</text>
</comment>
<sequence length="368" mass="40481">MTIAITGARGFLGWHTACRLLATRGEEPVLLGREEFGDPDGLTKMLADVHTVIHIAGVNRAETDEEIEQGNIALAQSLADALGERPVHVVYASTVMVDLDTPYGRGKSRAGEILSALPGTLATVELPNLFGEHGRPAYNSFIATFAHEVAHGRQPSVTGDRQIPLLHAQDAAEVLLSAAEVREDATIRPAGEPHGISEVLDMLNEFHATYAMTGDIPDVSSKFRLDLFNTYRAALWPHGYPIMKPVHADNRGELIETVRSHGGQGQAYVSSTKPGQTRGEHYHLRKIERFVVFKGEAEIKLRRLFHDEVLAFRVSGDQPAHLDMPTMWVHNIVNVGDEDVITAFWADQLLDPVNPDQYPMKVVQEAAQ</sequence>
<evidence type="ECO:0000259" key="1">
    <source>
        <dbReference type="Pfam" id="PF01370"/>
    </source>
</evidence>
<dbReference type="PANTHER" id="PTHR43245:SF55">
    <property type="entry name" value="NAD(P)-BINDING DOMAIN-CONTAINING PROTEIN"/>
    <property type="match status" value="1"/>
</dbReference>
<dbReference type="EMBL" id="BMNI01000008">
    <property type="protein sequence ID" value="GGO92518.1"/>
    <property type="molecule type" value="Genomic_DNA"/>
</dbReference>
<protein>
    <submittedName>
        <fullName evidence="3">Epimerase</fullName>
    </submittedName>
</protein>
<dbReference type="InterPro" id="IPR029303">
    <property type="entry name" value="CapF_C"/>
</dbReference>
<dbReference type="Gene3D" id="3.40.50.720">
    <property type="entry name" value="NAD(P)-binding Rossmann-like Domain"/>
    <property type="match status" value="1"/>
</dbReference>
<dbReference type="PANTHER" id="PTHR43245">
    <property type="entry name" value="BIFUNCTIONAL POLYMYXIN RESISTANCE PROTEIN ARNA"/>
    <property type="match status" value="1"/>
</dbReference>